<evidence type="ECO:0000256" key="1">
    <source>
        <dbReference type="ARBA" id="ARBA00004540"/>
    </source>
</evidence>
<dbReference type="InterPro" id="IPR041885">
    <property type="entry name" value="MAN1_winged_helix_dom"/>
</dbReference>
<accession>M5GBI6</accession>
<evidence type="ECO:0000256" key="5">
    <source>
        <dbReference type="ARBA" id="ARBA00023136"/>
    </source>
</evidence>
<feature type="transmembrane region" description="Helical" evidence="8">
    <location>
        <begin position="533"/>
        <end position="550"/>
    </location>
</feature>
<dbReference type="InterPro" id="IPR044780">
    <property type="entry name" value="Heh2/Src1"/>
</dbReference>
<dbReference type="GO" id="GO:0005783">
    <property type="term" value="C:endoplasmic reticulum"/>
    <property type="evidence" value="ECO:0007669"/>
    <property type="project" value="TreeGrafter"/>
</dbReference>
<dbReference type="Proteomes" id="UP000030653">
    <property type="component" value="Unassembled WGS sequence"/>
</dbReference>
<comment type="subcellular location">
    <subcellularLocation>
        <location evidence="1">Nucleus inner membrane</location>
    </subcellularLocation>
</comment>
<evidence type="ECO:0000256" key="8">
    <source>
        <dbReference type="SAM" id="Phobius"/>
    </source>
</evidence>
<feature type="transmembrane region" description="Helical" evidence="8">
    <location>
        <begin position="279"/>
        <end position="299"/>
    </location>
</feature>
<dbReference type="GO" id="GO:0005637">
    <property type="term" value="C:nuclear inner membrane"/>
    <property type="evidence" value="ECO:0007669"/>
    <property type="project" value="UniProtKB-SubCell"/>
</dbReference>
<dbReference type="GeneID" id="63684766"/>
<evidence type="ECO:0000256" key="7">
    <source>
        <dbReference type="SAM" id="MobiDB-lite"/>
    </source>
</evidence>
<dbReference type="AlphaFoldDB" id="M5GBI6"/>
<evidence type="ECO:0000256" key="2">
    <source>
        <dbReference type="ARBA" id="ARBA00022553"/>
    </source>
</evidence>
<feature type="region of interest" description="Disordered" evidence="7">
    <location>
        <begin position="70"/>
        <end position="257"/>
    </location>
</feature>
<keyword evidence="2" id="KW-0597">Phosphoprotein</keyword>
<keyword evidence="6" id="KW-0539">Nucleus</keyword>
<protein>
    <recommendedName>
        <fullName evidence="9">Man1/Src1-like C-terminal domain-containing protein</fullName>
    </recommendedName>
</protein>
<dbReference type="GO" id="GO:0003682">
    <property type="term" value="F:chromatin binding"/>
    <property type="evidence" value="ECO:0007669"/>
    <property type="project" value="InterPro"/>
</dbReference>
<dbReference type="Pfam" id="PF09402">
    <property type="entry name" value="MSC"/>
    <property type="match status" value="1"/>
</dbReference>
<feature type="compositionally biased region" description="Low complexity" evidence="7">
    <location>
        <begin position="110"/>
        <end position="119"/>
    </location>
</feature>
<dbReference type="HOGENOM" id="CLU_010838_2_0_1"/>
<name>M5GBI6_DACPD</name>
<dbReference type="GO" id="GO:0071763">
    <property type="term" value="P:nuclear membrane organization"/>
    <property type="evidence" value="ECO:0007669"/>
    <property type="project" value="TreeGrafter"/>
</dbReference>
<keyword evidence="11" id="KW-1185">Reference proteome</keyword>
<dbReference type="RefSeq" id="XP_040632654.1">
    <property type="nucleotide sequence ID" value="XM_040769704.1"/>
</dbReference>
<dbReference type="PANTHER" id="PTHR47808:SF2">
    <property type="entry name" value="LEM DOMAIN-CONTAINING PROTEIN 2"/>
    <property type="match status" value="1"/>
</dbReference>
<reference evidence="10 11" key="1">
    <citation type="journal article" date="2012" name="Science">
        <title>The Paleozoic origin of enzymatic lignin decomposition reconstructed from 31 fungal genomes.</title>
        <authorList>
            <person name="Floudas D."/>
            <person name="Binder M."/>
            <person name="Riley R."/>
            <person name="Barry K."/>
            <person name="Blanchette R.A."/>
            <person name="Henrissat B."/>
            <person name="Martinez A.T."/>
            <person name="Otillar R."/>
            <person name="Spatafora J.W."/>
            <person name="Yadav J.S."/>
            <person name="Aerts A."/>
            <person name="Benoit I."/>
            <person name="Boyd A."/>
            <person name="Carlson A."/>
            <person name="Copeland A."/>
            <person name="Coutinho P.M."/>
            <person name="de Vries R.P."/>
            <person name="Ferreira P."/>
            <person name="Findley K."/>
            <person name="Foster B."/>
            <person name="Gaskell J."/>
            <person name="Glotzer D."/>
            <person name="Gorecki P."/>
            <person name="Heitman J."/>
            <person name="Hesse C."/>
            <person name="Hori C."/>
            <person name="Igarashi K."/>
            <person name="Jurgens J.A."/>
            <person name="Kallen N."/>
            <person name="Kersten P."/>
            <person name="Kohler A."/>
            <person name="Kuees U."/>
            <person name="Kumar T.K.A."/>
            <person name="Kuo A."/>
            <person name="LaButti K."/>
            <person name="Larrondo L.F."/>
            <person name="Lindquist E."/>
            <person name="Ling A."/>
            <person name="Lombard V."/>
            <person name="Lucas S."/>
            <person name="Lundell T."/>
            <person name="Martin R."/>
            <person name="McLaughlin D.J."/>
            <person name="Morgenstern I."/>
            <person name="Morin E."/>
            <person name="Murat C."/>
            <person name="Nagy L.G."/>
            <person name="Nolan M."/>
            <person name="Ohm R.A."/>
            <person name="Patyshakuliyeva A."/>
            <person name="Rokas A."/>
            <person name="Ruiz-Duenas F.J."/>
            <person name="Sabat G."/>
            <person name="Salamov A."/>
            <person name="Samejima M."/>
            <person name="Schmutz J."/>
            <person name="Slot J.C."/>
            <person name="St John F."/>
            <person name="Stenlid J."/>
            <person name="Sun H."/>
            <person name="Sun S."/>
            <person name="Syed K."/>
            <person name="Tsang A."/>
            <person name="Wiebenga A."/>
            <person name="Young D."/>
            <person name="Pisabarro A."/>
            <person name="Eastwood D.C."/>
            <person name="Martin F."/>
            <person name="Cullen D."/>
            <person name="Grigoriev I.V."/>
            <person name="Hibbett D.S."/>
        </authorList>
    </citation>
    <scope>NUCLEOTIDE SEQUENCE [LARGE SCALE GENOMIC DNA]</scope>
    <source>
        <strain evidence="10 11">DJM-731 SS1</strain>
    </source>
</reference>
<sequence length="654" mass="72376">MPPRASTAELLSSLVYLEPHFDPATLTVAQLTGLLQAHDIDTRVASNKTGLIALFNTEIAMNRTPILAKRQRDLTRSPKANGIRDGVTGQLVDGAAEEDVTPPRPRGRRSSAAPASTSTSRRRAFRMSAAAHQEQEEELEEPEPEPTSPQTGRKSRIIEEAAFSDENVFQMGSSSPDPPVETYARRRSQGPVASSSTPISSAGGRRSVPANGARDSPTNPFTKAVDTGAGFVLRTKKPLPSSDPTDEEPEEGVLSIRGKLDDRKSDALATINVTERQALIRPATVAPVMLLILLWLLVFQFARSSAKLGFCDRDSSTNAVLDERLEQLNAGERCMTEGKTDCPPIPLFPPFMQPLSCTPCPDKANCDIKLVTCDAPLILKRHPLSALNPVLDGYPGLGPVAFPPTCVEDESRKKLLTNAGRWIIERLQRYRGEQICYGREPRSIFSPSDIPWKWAGVKKSEIKHMMSETHEGKSLGPERLDEVFSAALSELEDRKFVVSGRDEEGEDWVTAVQAKMSAGCKVRVWMRRLWEQAKIYVIAFAAVIASSMYVRRRLYFNRQTTALAHSMLPSTLSVLQRTGGIPLLSTQLRDSILSYEPNLKRRKEIWERVEKIVEMNANVRVGEEEVGGEVGRGWRWVGPPDMGDGTPSRREIKY</sequence>
<dbReference type="OMA" id="KWECGEL"/>
<feature type="compositionally biased region" description="Acidic residues" evidence="7">
    <location>
        <begin position="135"/>
        <end position="144"/>
    </location>
</feature>
<dbReference type="PANTHER" id="PTHR47808">
    <property type="entry name" value="INNER NUCLEAR MEMBRANE PROTEIN HEH2-RELATED"/>
    <property type="match status" value="1"/>
</dbReference>
<dbReference type="OrthoDB" id="5376590at2759"/>
<dbReference type="InterPro" id="IPR018996">
    <property type="entry name" value="Man1/Src1-like_C"/>
</dbReference>
<keyword evidence="3 8" id="KW-0812">Transmembrane</keyword>
<gene>
    <name evidence="10" type="ORF">DACRYDRAFT_113805</name>
</gene>
<dbReference type="CDD" id="cd12935">
    <property type="entry name" value="LEM_like"/>
    <property type="match status" value="1"/>
</dbReference>
<evidence type="ECO:0000256" key="3">
    <source>
        <dbReference type="ARBA" id="ARBA00022692"/>
    </source>
</evidence>
<dbReference type="GO" id="GO:0034399">
    <property type="term" value="C:nuclear periphery"/>
    <property type="evidence" value="ECO:0007669"/>
    <property type="project" value="TreeGrafter"/>
</dbReference>
<dbReference type="EMBL" id="JH795856">
    <property type="protein sequence ID" value="EJU05760.1"/>
    <property type="molecule type" value="Genomic_DNA"/>
</dbReference>
<keyword evidence="5 8" id="KW-0472">Membrane</keyword>
<organism evidence="10 11">
    <name type="scientific">Dacryopinax primogenitus (strain DJM 731)</name>
    <name type="common">Brown rot fungus</name>
    <dbReference type="NCBI Taxonomy" id="1858805"/>
    <lineage>
        <taxon>Eukaryota</taxon>
        <taxon>Fungi</taxon>
        <taxon>Dikarya</taxon>
        <taxon>Basidiomycota</taxon>
        <taxon>Agaricomycotina</taxon>
        <taxon>Dacrymycetes</taxon>
        <taxon>Dacrymycetales</taxon>
        <taxon>Dacrymycetaceae</taxon>
        <taxon>Dacryopinax</taxon>
    </lineage>
</organism>
<feature type="compositionally biased region" description="Polar residues" evidence="7">
    <location>
        <begin position="191"/>
        <end position="200"/>
    </location>
</feature>
<keyword evidence="4 8" id="KW-1133">Transmembrane helix</keyword>
<proteinExistence type="predicted"/>
<dbReference type="Gene3D" id="1.10.10.1180">
    <property type="entry name" value="MAN1, winged-helix domain"/>
    <property type="match status" value="1"/>
</dbReference>
<evidence type="ECO:0000313" key="10">
    <source>
        <dbReference type="EMBL" id="EJU05760.1"/>
    </source>
</evidence>
<evidence type="ECO:0000256" key="4">
    <source>
        <dbReference type="ARBA" id="ARBA00022989"/>
    </source>
</evidence>
<dbReference type="STRING" id="1858805.M5GBI6"/>
<evidence type="ECO:0000313" key="11">
    <source>
        <dbReference type="Proteomes" id="UP000030653"/>
    </source>
</evidence>
<feature type="domain" description="Man1/Src1-like C-terminal" evidence="9">
    <location>
        <begin position="290"/>
        <end position="639"/>
    </location>
</feature>
<evidence type="ECO:0000259" key="9">
    <source>
        <dbReference type="Pfam" id="PF09402"/>
    </source>
</evidence>
<evidence type="ECO:0000256" key="6">
    <source>
        <dbReference type="ARBA" id="ARBA00023242"/>
    </source>
</evidence>